<dbReference type="AlphaFoldDB" id="A0A645JBM9"/>
<reference evidence="2" key="1">
    <citation type="submission" date="2019-08" db="EMBL/GenBank/DDBJ databases">
        <authorList>
            <person name="Kucharzyk K."/>
            <person name="Murdoch R.W."/>
            <person name="Higgins S."/>
            <person name="Loffler F."/>
        </authorList>
    </citation>
    <scope>NUCLEOTIDE SEQUENCE</scope>
</reference>
<comment type="caution">
    <text evidence="2">The sequence shown here is derived from an EMBL/GenBank/DDBJ whole genome shotgun (WGS) entry which is preliminary data.</text>
</comment>
<accession>A0A645JBM9</accession>
<protein>
    <submittedName>
        <fullName evidence="2">Uncharacterized protein</fullName>
    </submittedName>
</protein>
<proteinExistence type="predicted"/>
<dbReference type="EMBL" id="VSSQ01127887">
    <property type="protein sequence ID" value="MPN56943.1"/>
    <property type="molecule type" value="Genomic_DNA"/>
</dbReference>
<sequence>MSLKPIKPSKAARNLRKQEQRKLAKMQARG</sequence>
<gene>
    <name evidence="2" type="ORF">SDC9_204636</name>
</gene>
<evidence type="ECO:0000256" key="1">
    <source>
        <dbReference type="SAM" id="MobiDB-lite"/>
    </source>
</evidence>
<name>A0A645JBM9_9ZZZZ</name>
<evidence type="ECO:0000313" key="2">
    <source>
        <dbReference type="EMBL" id="MPN56943.1"/>
    </source>
</evidence>
<feature type="region of interest" description="Disordered" evidence="1">
    <location>
        <begin position="1"/>
        <end position="30"/>
    </location>
</feature>
<organism evidence="2">
    <name type="scientific">bioreactor metagenome</name>
    <dbReference type="NCBI Taxonomy" id="1076179"/>
    <lineage>
        <taxon>unclassified sequences</taxon>
        <taxon>metagenomes</taxon>
        <taxon>ecological metagenomes</taxon>
    </lineage>
</organism>